<dbReference type="AlphaFoldDB" id="A0A0W0CCB7"/>
<organism evidence="1 2">
    <name type="scientific">Candida glabrata</name>
    <name type="common">Yeast</name>
    <name type="synonym">Torulopsis glabrata</name>
    <dbReference type="NCBI Taxonomy" id="5478"/>
    <lineage>
        <taxon>Eukaryota</taxon>
        <taxon>Fungi</taxon>
        <taxon>Dikarya</taxon>
        <taxon>Ascomycota</taxon>
        <taxon>Saccharomycotina</taxon>
        <taxon>Saccharomycetes</taxon>
        <taxon>Saccharomycetales</taxon>
        <taxon>Saccharomycetaceae</taxon>
        <taxon>Nakaseomyces</taxon>
    </lineage>
</organism>
<sequence>MIRENSVLSTSTSSSDLRELEEVEASDVRGVRWVLRYLVGSSINLVLPFLNGLMLGFGELVAHELCWQYKWFYHGRDSAHKIFPVSRKLQAPAQTHEQDQEHISKAQHGYARLRERWTSMKSKFL</sequence>
<comment type="caution">
    <text evidence="1">The sequence shown here is derived from an EMBL/GenBank/DDBJ whole genome shotgun (WGS) entry which is preliminary data.</text>
</comment>
<dbReference type="InterPro" id="IPR013262">
    <property type="entry name" value="OMP_MIM1/TOM13_mt"/>
</dbReference>
<dbReference type="VEuPathDB" id="FungiDB:GVI51_F01023"/>
<protein>
    <submittedName>
        <fullName evidence="1">Mitochondrial import protein 1</fullName>
    </submittedName>
</protein>
<dbReference type="VEuPathDB" id="FungiDB:GW608_F01001"/>
<dbReference type="GO" id="GO:0070096">
    <property type="term" value="P:mitochondrial outer membrane translocase complex assembly"/>
    <property type="evidence" value="ECO:0007669"/>
    <property type="project" value="EnsemblFungi"/>
</dbReference>
<dbReference type="VEuPathDB" id="FungiDB:GWK60_F01023"/>
<accession>A0A0W0CCB7</accession>
<gene>
    <name evidence="1" type="ORF">AO440_001154</name>
</gene>
<dbReference type="EMBL" id="LLZZ01000022">
    <property type="protein sequence ID" value="KTB12302.1"/>
    <property type="molecule type" value="Genomic_DNA"/>
</dbReference>
<dbReference type="VEuPathDB" id="FungiDB:CAGL0F01221g"/>
<dbReference type="OrthoDB" id="5529571at2759"/>
<evidence type="ECO:0000313" key="2">
    <source>
        <dbReference type="Proteomes" id="UP000054886"/>
    </source>
</evidence>
<proteinExistence type="predicted"/>
<dbReference type="VEuPathDB" id="FungiDB:B1J91_F01221g"/>
<name>A0A0W0CCB7_CANGB</name>
<dbReference type="Pfam" id="PF08219">
    <property type="entry name" value="TOM13"/>
    <property type="match status" value="1"/>
</dbReference>
<dbReference type="Proteomes" id="UP000054886">
    <property type="component" value="Unassembled WGS sequence"/>
</dbReference>
<dbReference type="PANTHER" id="PTHR28241">
    <property type="entry name" value="MITOCHONDRIAL IMPORT PROTEIN 1"/>
    <property type="match status" value="1"/>
</dbReference>
<dbReference type="GO" id="GO:0140595">
    <property type="term" value="C:MIM complex"/>
    <property type="evidence" value="ECO:0007669"/>
    <property type="project" value="EnsemblFungi"/>
</dbReference>
<reference evidence="1 2" key="1">
    <citation type="submission" date="2015-10" db="EMBL/GenBank/DDBJ databases">
        <title>Draft genomes sequences of Candida glabrata isolates 1A, 1B, 2A, 2B, 3A and 3B.</title>
        <authorList>
            <person name="Haavelsrud O.E."/>
            <person name="Gaustad P."/>
        </authorList>
    </citation>
    <scope>NUCLEOTIDE SEQUENCE [LARGE SCALE GENOMIC DNA]</scope>
    <source>
        <strain evidence="1">910700640</strain>
    </source>
</reference>
<dbReference type="PhylomeDB" id="A0A0W0CCB7"/>
<evidence type="ECO:0000313" key="1">
    <source>
        <dbReference type="EMBL" id="KTB12302.1"/>
    </source>
</evidence>
<dbReference type="GO" id="GO:0045040">
    <property type="term" value="P:protein insertion into mitochondrial outer membrane"/>
    <property type="evidence" value="ECO:0007669"/>
    <property type="project" value="EnsemblFungi"/>
</dbReference>
<dbReference type="PANTHER" id="PTHR28241:SF1">
    <property type="entry name" value="MITOCHONDRIAL IMPORT PROTEIN 1"/>
    <property type="match status" value="1"/>
</dbReference>